<dbReference type="SUPFAM" id="SSF46785">
    <property type="entry name" value="Winged helix' DNA-binding domain"/>
    <property type="match status" value="1"/>
</dbReference>
<dbReference type="InterPro" id="IPR000600">
    <property type="entry name" value="ROK"/>
</dbReference>
<reference evidence="2 3" key="1">
    <citation type="submission" date="2020-08" db="EMBL/GenBank/DDBJ databases">
        <title>Sequencing the genomes of 1000 actinobacteria strains.</title>
        <authorList>
            <person name="Klenk H.-P."/>
        </authorList>
    </citation>
    <scope>NUCLEOTIDE SEQUENCE [LARGE SCALE GENOMIC DNA]</scope>
    <source>
        <strain evidence="2 3">DSM 45258</strain>
    </source>
</reference>
<evidence type="ECO:0000313" key="3">
    <source>
        <dbReference type="Proteomes" id="UP000567922"/>
    </source>
</evidence>
<protein>
    <submittedName>
        <fullName evidence="2">Putative NBD/HSP70 family sugar kinase</fullName>
    </submittedName>
</protein>
<accession>A0A839RRK3</accession>
<dbReference type="InterPro" id="IPR043129">
    <property type="entry name" value="ATPase_NBD"/>
</dbReference>
<dbReference type="SUPFAM" id="SSF53067">
    <property type="entry name" value="Actin-like ATPase domain"/>
    <property type="match status" value="1"/>
</dbReference>
<keyword evidence="2" id="KW-0808">Transferase</keyword>
<dbReference type="Pfam" id="PF00480">
    <property type="entry name" value="ROK"/>
    <property type="match status" value="1"/>
</dbReference>
<dbReference type="Proteomes" id="UP000567922">
    <property type="component" value="Unassembled WGS sequence"/>
</dbReference>
<dbReference type="RefSeq" id="WP_083962077.1">
    <property type="nucleotide sequence ID" value="NZ_BDDI01000001.1"/>
</dbReference>
<dbReference type="Gene3D" id="3.30.420.40">
    <property type="match status" value="2"/>
</dbReference>
<comment type="caution">
    <text evidence="2">The sequence shown here is derived from an EMBL/GenBank/DDBJ whole genome shotgun (WGS) entry which is preliminary data.</text>
</comment>
<dbReference type="InterPro" id="IPR036388">
    <property type="entry name" value="WH-like_DNA-bd_sf"/>
</dbReference>
<dbReference type="AlphaFoldDB" id="A0A839RRK3"/>
<dbReference type="PANTHER" id="PTHR18964">
    <property type="entry name" value="ROK (REPRESSOR, ORF, KINASE) FAMILY"/>
    <property type="match status" value="1"/>
</dbReference>
<comment type="similarity">
    <text evidence="1">Belongs to the ROK (NagC/XylR) family.</text>
</comment>
<dbReference type="PANTHER" id="PTHR18964:SF149">
    <property type="entry name" value="BIFUNCTIONAL UDP-N-ACETYLGLUCOSAMINE 2-EPIMERASE_N-ACETYLMANNOSAMINE KINASE"/>
    <property type="match status" value="1"/>
</dbReference>
<dbReference type="EMBL" id="JACHWS010000004">
    <property type="protein sequence ID" value="MBB3039475.1"/>
    <property type="molecule type" value="Genomic_DNA"/>
</dbReference>
<dbReference type="OrthoDB" id="3189808at2"/>
<dbReference type="InterPro" id="IPR036390">
    <property type="entry name" value="WH_DNA-bd_sf"/>
</dbReference>
<gene>
    <name evidence="2" type="ORF">FHU29_003963</name>
</gene>
<dbReference type="Gene3D" id="1.10.10.10">
    <property type="entry name" value="Winged helix-like DNA-binding domain superfamily/Winged helix DNA-binding domain"/>
    <property type="match status" value="1"/>
</dbReference>
<evidence type="ECO:0000313" key="2">
    <source>
        <dbReference type="EMBL" id="MBB3039475.1"/>
    </source>
</evidence>
<proteinExistence type="inferred from homology"/>
<dbReference type="GO" id="GO:0016301">
    <property type="term" value="F:kinase activity"/>
    <property type="evidence" value="ECO:0007669"/>
    <property type="project" value="UniProtKB-KW"/>
</dbReference>
<organism evidence="2 3">
    <name type="scientific">Hoyosella altamirensis</name>
    <dbReference type="NCBI Taxonomy" id="616997"/>
    <lineage>
        <taxon>Bacteria</taxon>
        <taxon>Bacillati</taxon>
        <taxon>Actinomycetota</taxon>
        <taxon>Actinomycetes</taxon>
        <taxon>Mycobacteriales</taxon>
        <taxon>Hoyosellaceae</taxon>
        <taxon>Hoyosella</taxon>
    </lineage>
</organism>
<sequence>MHAESGGRGGMYPGRAATSPQLLRTSNLRMVLDIFWTAGPGQILTAAELIERTSLTRATVLGVCDDLLALKWIREVGPDPTGAAIRGRRARQFAFCADAGYVVGIDLSFTAVTAVVADLLGTVCGRGSTNFPHGDLAADRLPPVRSVVRDALSQAGVAPGAVRAVCLGVAAPVDRDGNVPPGNPFWETVRIDPARVIENGQGWPALIENDANLAARAEQHAGLVEPEGSFVALLADEGLGAGVVLDGVLQRGHSGGVGELEYLERVEGVYSSLGMAALARWWAEKALDEGSKSSLSGIAGDGGHALSARDVFSAAANHDPLACDIVQRLGDHFAIALSTVACVLNPQTIIIAGEVAGMCAPVIRAIEGSIGKYTRVPPRVVASTLGADVVLIGAVQSAIEYVRSHALHAAS</sequence>
<name>A0A839RRK3_9ACTN</name>
<evidence type="ECO:0000256" key="1">
    <source>
        <dbReference type="ARBA" id="ARBA00006479"/>
    </source>
</evidence>
<keyword evidence="2" id="KW-0418">Kinase</keyword>
<keyword evidence="3" id="KW-1185">Reference proteome</keyword>